<evidence type="ECO:0000256" key="5">
    <source>
        <dbReference type="SAM" id="MobiDB-lite"/>
    </source>
</evidence>
<evidence type="ECO:0000256" key="2">
    <source>
        <dbReference type="ARBA" id="ARBA00022670"/>
    </source>
</evidence>
<feature type="region of interest" description="Disordered" evidence="5">
    <location>
        <begin position="310"/>
        <end position="329"/>
    </location>
</feature>
<reference evidence="7 8" key="1">
    <citation type="submission" date="2017-03" db="EMBL/GenBank/DDBJ databases">
        <title>Genome sequence of Sphingomonas dokdonensis DSM 21029.</title>
        <authorList>
            <person name="Poehlein A."/>
            <person name="Wuebbeler J.H."/>
            <person name="Steinbuechel A."/>
            <person name="Daniel R."/>
        </authorList>
    </citation>
    <scope>NUCLEOTIDE SEQUENCE [LARGE SCALE GENOMIC DNA]</scope>
    <source>
        <strain evidence="7 8">DSM 21029</strain>
    </source>
</reference>
<gene>
    <name evidence="7" type="primary">sppA_2</name>
    <name evidence="7" type="ORF">SPDO_21820</name>
</gene>
<comment type="caution">
    <text evidence="7">The sequence shown here is derived from an EMBL/GenBank/DDBJ whole genome shotgun (WGS) entry which is preliminary data.</text>
</comment>
<keyword evidence="8" id="KW-1185">Reference proteome</keyword>
<name>A0A245ZHI6_9SPHN</name>
<dbReference type="CDD" id="cd07022">
    <property type="entry name" value="S49_Sppa_36K_type"/>
    <property type="match status" value="1"/>
</dbReference>
<dbReference type="InterPro" id="IPR033855">
    <property type="entry name" value="Protein_C"/>
</dbReference>
<evidence type="ECO:0000256" key="3">
    <source>
        <dbReference type="ARBA" id="ARBA00022801"/>
    </source>
</evidence>
<feature type="domain" description="Peptidase S49" evidence="6">
    <location>
        <begin position="165"/>
        <end position="301"/>
    </location>
</feature>
<proteinExistence type="inferred from homology"/>
<dbReference type="SUPFAM" id="SSF52096">
    <property type="entry name" value="ClpP/crotonase"/>
    <property type="match status" value="1"/>
</dbReference>
<keyword evidence="3 7" id="KW-0378">Hydrolase</keyword>
<dbReference type="Gene3D" id="3.90.226.10">
    <property type="entry name" value="2-enoyl-CoA Hydratase, Chain A, domain 1"/>
    <property type="match status" value="1"/>
</dbReference>
<dbReference type="AlphaFoldDB" id="A0A245ZHI6"/>
<dbReference type="EC" id="3.4.21.-" evidence="7"/>
<comment type="similarity">
    <text evidence="1">Belongs to the peptidase S49 family.</text>
</comment>
<dbReference type="InterPro" id="IPR002142">
    <property type="entry name" value="Peptidase_S49"/>
</dbReference>
<dbReference type="Proteomes" id="UP000197290">
    <property type="component" value="Unassembled WGS sequence"/>
</dbReference>
<dbReference type="EMBL" id="NBBI01000004">
    <property type="protein sequence ID" value="OWK29201.1"/>
    <property type="molecule type" value="Genomic_DNA"/>
</dbReference>
<dbReference type="Gene3D" id="6.20.330.10">
    <property type="match status" value="1"/>
</dbReference>
<evidence type="ECO:0000256" key="1">
    <source>
        <dbReference type="ARBA" id="ARBA00008683"/>
    </source>
</evidence>
<dbReference type="RefSeq" id="WP_088367536.1">
    <property type="nucleotide sequence ID" value="NZ_NBBI01000004.1"/>
</dbReference>
<dbReference type="Pfam" id="PF01343">
    <property type="entry name" value="Peptidase_S49"/>
    <property type="match status" value="1"/>
</dbReference>
<dbReference type="GO" id="GO:0006508">
    <property type="term" value="P:proteolysis"/>
    <property type="evidence" value="ECO:0007669"/>
    <property type="project" value="UniProtKB-KW"/>
</dbReference>
<dbReference type="GO" id="GO:0008236">
    <property type="term" value="F:serine-type peptidase activity"/>
    <property type="evidence" value="ECO:0007669"/>
    <property type="project" value="UniProtKB-KW"/>
</dbReference>
<keyword evidence="4" id="KW-0720">Serine protease</keyword>
<evidence type="ECO:0000259" key="6">
    <source>
        <dbReference type="Pfam" id="PF01343"/>
    </source>
</evidence>
<organism evidence="7 8">
    <name type="scientific">Sphingomonas dokdonensis</name>
    <dbReference type="NCBI Taxonomy" id="344880"/>
    <lineage>
        <taxon>Bacteria</taxon>
        <taxon>Pseudomonadati</taxon>
        <taxon>Pseudomonadota</taxon>
        <taxon>Alphaproteobacteria</taxon>
        <taxon>Sphingomonadales</taxon>
        <taxon>Sphingomonadaceae</taxon>
        <taxon>Sphingomonas</taxon>
    </lineage>
</organism>
<accession>A0A245ZHI6</accession>
<dbReference type="InterPro" id="IPR029045">
    <property type="entry name" value="ClpP/crotonase-like_dom_sf"/>
</dbReference>
<keyword evidence="2" id="KW-0645">Protease</keyword>
<evidence type="ECO:0000313" key="8">
    <source>
        <dbReference type="Proteomes" id="UP000197290"/>
    </source>
</evidence>
<evidence type="ECO:0000256" key="4">
    <source>
        <dbReference type="ARBA" id="ARBA00022825"/>
    </source>
</evidence>
<evidence type="ECO:0000313" key="7">
    <source>
        <dbReference type="EMBL" id="OWK29201.1"/>
    </source>
</evidence>
<protein>
    <submittedName>
        <fullName evidence="7">Putative signal peptide peptidase SppA</fullName>
        <ecNumber evidence="7">3.4.21.-</ecNumber>
    </submittedName>
</protein>
<dbReference type="OrthoDB" id="9764363at2"/>
<sequence length="499" mass="51015">MSFRSFSRAGITRRLFNTPLAVLPSTAAIVLGVVGPRFDVSQLLMHAGGDQLDISELTSRASSARASIEARQTADDRRTDLNATDVLTVQDGVAHIDIRGELVAENGGGVTPSSGFTGYDAVRAAWGFAQRDTNVRGILVDVDSPGGEVTDLMELVAQMMADRGNKPSRAIIRGVGASAAYAIAACCDEITVQDLGYAGSIGVITMHADFSGQLEQAGIKVTLTHAGAHKADGNPFEALPESVRASIQTDIDHAYGRFVAHVSAARGMSEEAVRGTEARVFRGEEAVSAGLADKVMGWAASQAEFVASVNGRQAKPQRRAQGRARASQETLMGDQNNTAPAADDNILAGISTITIVGSAQTAVSLAAALVDAGYEGIEVATAADQPAGDTAASNEQARILALVDICPASSMSASLRTAIEGGTDAGAFAIDLAKSAKARGASVADLKAGAVQSSQLPVTGAKGAGVEAPKAGTAERGRSIVAKAAAMGHSALSHLKPAG</sequence>
<dbReference type="PANTHER" id="PTHR33209:SF1">
    <property type="entry name" value="PEPTIDASE S49 DOMAIN-CONTAINING PROTEIN"/>
    <property type="match status" value="1"/>
</dbReference>
<dbReference type="PANTHER" id="PTHR33209">
    <property type="entry name" value="PROTEASE 4"/>
    <property type="match status" value="1"/>
</dbReference>